<proteinExistence type="predicted"/>
<feature type="region of interest" description="Disordered" evidence="1">
    <location>
        <begin position="129"/>
        <end position="175"/>
    </location>
</feature>
<comment type="caution">
    <text evidence="2">The sequence shown here is derived from an EMBL/GenBank/DDBJ whole genome shotgun (WGS) entry which is preliminary data.</text>
</comment>
<feature type="region of interest" description="Disordered" evidence="1">
    <location>
        <begin position="360"/>
        <end position="391"/>
    </location>
</feature>
<feature type="compositionally biased region" description="Polar residues" evidence="1">
    <location>
        <begin position="363"/>
        <end position="377"/>
    </location>
</feature>
<dbReference type="Proteomes" id="UP000617340">
    <property type="component" value="Unassembled WGS sequence"/>
</dbReference>
<dbReference type="InterPro" id="IPR036457">
    <property type="entry name" value="PPM-type-like_dom_sf"/>
</dbReference>
<reference evidence="2" key="1">
    <citation type="journal article" date="2020" name="G3 (Bethesda)">
        <title>High-Quality Assemblies for Three Invasive Social Wasps from the &lt;i&gt;Vespula&lt;/i&gt; Genus.</title>
        <authorList>
            <person name="Harrop T.W.R."/>
            <person name="Guhlin J."/>
            <person name="McLaughlin G.M."/>
            <person name="Permina E."/>
            <person name="Stockwell P."/>
            <person name="Gilligan J."/>
            <person name="Le Lec M.F."/>
            <person name="Gruber M.A.M."/>
            <person name="Quinn O."/>
            <person name="Lovegrove M."/>
            <person name="Duncan E.J."/>
            <person name="Remnant E.J."/>
            <person name="Van Eeckhoven J."/>
            <person name="Graham B."/>
            <person name="Knapp R.A."/>
            <person name="Langford K.W."/>
            <person name="Kronenberg Z."/>
            <person name="Press M.O."/>
            <person name="Eacker S.M."/>
            <person name="Wilson-Rankin E.E."/>
            <person name="Purcell J."/>
            <person name="Lester P.J."/>
            <person name="Dearden P.K."/>
        </authorList>
    </citation>
    <scope>NUCLEOTIDE SEQUENCE</scope>
    <source>
        <strain evidence="2">Linc-1</strain>
    </source>
</reference>
<organism evidence="2 3">
    <name type="scientific">Vespula germanica</name>
    <name type="common">German yellow jacket</name>
    <name type="synonym">Paravespula germanica</name>
    <dbReference type="NCBI Taxonomy" id="30212"/>
    <lineage>
        <taxon>Eukaryota</taxon>
        <taxon>Metazoa</taxon>
        <taxon>Ecdysozoa</taxon>
        <taxon>Arthropoda</taxon>
        <taxon>Hexapoda</taxon>
        <taxon>Insecta</taxon>
        <taxon>Pterygota</taxon>
        <taxon>Neoptera</taxon>
        <taxon>Endopterygota</taxon>
        <taxon>Hymenoptera</taxon>
        <taxon>Apocrita</taxon>
        <taxon>Aculeata</taxon>
        <taxon>Vespoidea</taxon>
        <taxon>Vespidae</taxon>
        <taxon>Vespinae</taxon>
        <taxon>Vespula</taxon>
    </lineage>
</organism>
<dbReference type="SUPFAM" id="SSF81606">
    <property type="entry name" value="PP2C-like"/>
    <property type="match status" value="1"/>
</dbReference>
<evidence type="ECO:0000313" key="2">
    <source>
        <dbReference type="EMBL" id="KAF7417814.1"/>
    </source>
</evidence>
<gene>
    <name evidence="2" type="ORF">HZH68_000467</name>
</gene>
<keyword evidence="3" id="KW-1185">Reference proteome</keyword>
<feature type="compositionally biased region" description="Low complexity" evidence="1">
    <location>
        <begin position="129"/>
        <end position="140"/>
    </location>
</feature>
<dbReference type="EMBL" id="JACSDZ010000001">
    <property type="protein sequence ID" value="KAF7417814.1"/>
    <property type="molecule type" value="Genomic_DNA"/>
</dbReference>
<name>A0A834U5S6_VESGE</name>
<feature type="compositionally biased region" description="Basic and acidic residues" evidence="1">
    <location>
        <begin position="159"/>
        <end position="175"/>
    </location>
</feature>
<dbReference type="AlphaFoldDB" id="A0A834U5S6"/>
<protein>
    <submittedName>
        <fullName evidence="2">Uncharacterized protein</fullName>
    </submittedName>
</protein>
<accession>A0A834U5S6</accession>
<evidence type="ECO:0000313" key="3">
    <source>
        <dbReference type="Proteomes" id="UP000617340"/>
    </source>
</evidence>
<evidence type="ECO:0000256" key="1">
    <source>
        <dbReference type="SAM" id="MobiDB-lite"/>
    </source>
</evidence>
<sequence length="391" mass="43097">MPCSSRKRVVRSGHVSHEKGFLGEKSFMVVHQHSPPRNLSFLILMIENNESDVHDPNYAVTSLIKAAKHAGSLDNITAIVVFLTAPSDIVARSSDANSVLVVKSMKNMAVNNPYVQKDLSDGMFFKQMKQYQQQHQQPYDNDQEERHANGSEETAMDDGGFHDEITGGGADGKHEENDAADYIYEDLGPETDVDAVDDVDNADNLDNLDNVHENPLLDNVPAIAANLSDGIFLEGKNMPKCDENNFQEENAALNETLETTLDDDDSPANNDINFVGEVVEIPMMSRILGQESWPEFDASSCIPTTRSITTKDGDKFITETKLASGVKSVRVYEITDTGMTVDRSNRIGLETAESNRIKKDGFGSNSNEYYRIGSNSIGPDRIGSDRSPLLE</sequence>